<dbReference type="InterPro" id="IPR009327">
    <property type="entry name" value="Cupin_DUF985"/>
</dbReference>
<dbReference type="Gene3D" id="2.60.120.10">
    <property type="entry name" value="Jelly Rolls"/>
    <property type="match status" value="1"/>
</dbReference>
<gene>
    <name evidence="2" type="ORF">SAMN04488132_11110</name>
</gene>
<dbReference type="PANTHER" id="PTHR33387:SF3">
    <property type="entry name" value="DUF985 DOMAIN-CONTAINING PROTEIN"/>
    <property type="match status" value="1"/>
</dbReference>
<keyword evidence="3" id="KW-1185">Reference proteome</keyword>
<organism evidence="2 3">
    <name type="scientific">Sediminibacterium ginsengisoli</name>
    <dbReference type="NCBI Taxonomy" id="413434"/>
    <lineage>
        <taxon>Bacteria</taxon>
        <taxon>Pseudomonadati</taxon>
        <taxon>Bacteroidota</taxon>
        <taxon>Chitinophagia</taxon>
        <taxon>Chitinophagales</taxon>
        <taxon>Chitinophagaceae</taxon>
        <taxon>Sediminibacterium</taxon>
    </lineage>
</organism>
<evidence type="ECO:0000313" key="3">
    <source>
        <dbReference type="Proteomes" id="UP000190888"/>
    </source>
</evidence>
<accession>A0A1T4R8A6</accession>
<dbReference type="InterPro" id="IPR014710">
    <property type="entry name" value="RmlC-like_jellyroll"/>
</dbReference>
<dbReference type="AlphaFoldDB" id="A0A1T4R8A6"/>
<evidence type="ECO:0000313" key="2">
    <source>
        <dbReference type="EMBL" id="SKA12046.1"/>
    </source>
</evidence>
<dbReference type="InterPro" id="IPR011051">
    <property type="entry name" value="RmlC_Cupin_sf"/>
</dbReference>
<reference evidence="2 3" key="1">
    <citation type="submission" date="2017-02" db="EMBL/GenBank/DDBJ databases">
        <authorList>
            <person name="Peterson S.W."/>
        </authorList>
    </citation>
    <scope>NUCLEOTIDE SEQUENCE [LARGE SCALE GENOMIC DNA]</scope>
    <source>
        <strain evidence="2 3">DSM 22335</strain>
    </source>
</reference>
<sequence length="169" mass="18786">MTNMITAQQLVETYSLLPHPEGGYYRETYRSEGTIPAEALPGFNGSRHYATAIFFLLEQGNFSAFHRIRSDECWHFYAGQTMYVHVLHPSGQLETVLLGNDMQSGTRFQYTVPAGCWFASETAPGSSFAFVGCTVSPGFDFADFELAHAAELAGIYPDHADLINRLCLQ</sequence>
<dbReference type="STRING" id="413434.SAMN04488132_11110"/>
<dbReference type="Proteomes" id="UP000190888">
    <property type="component" value="Unassembled WGS sequence"/>
</dbReference>
<evidence type="ECO:0000259" key="1">
    <source>
        <dbReference type="Pfam" id="PF06172"/>
    </source>
</evidence>
<feature type="domain" description="DUF985" evidence="1">
    <location>
        <begin position="8"/>
        <end position="147"/>
    </location>
</feature>
<protein>
    <recommendedName>
        <fullName evidence="1">DUF985 domain-containing protein</fullName>
    </recommendedName>
</protein>
<dbReference type="PANTHER" id="PTHR33387">
    <property type="entry name" value="RMLC-LIKE JELLY ROLL FOLD PROTEIN"/>
    <property type="match status" value="1"/>
</dbReference>
<dbReference type="EMBL" id="FUWH01000011">
    <property type="protein sequence ID" value="SKA12046.1"/>
    <property type="molecule type" value="Genomic_DNA"/>
</dbReference>
<dbReference type="Pfam" id="PF06172">
    <property type="entry name" value="Cupin_5"/>
    <property type="match status" value="1"/>
</dbReference>
<dbReference type="InterPro" id="IPR039935">
    <property type="entry name" value="YML079W-like"/>
</dbReference>
<proteinExistence type="predicted"/>
<name>A0A1T4R8A6_9BACT</name>
<dbReference type="SUPFAM" id="SSF51182">
    <property type="entry name" value="RmlC-like cupins"/>
    <property type="match status" value="1"/>
</dbReference>
<dbReference type="CDD" id="cd06121">
    <property type="entry name" value="cupin_YML079wp"/>
    <property type="match status" value="1"/>
</dbReference>